<dbReference type="Gene3D" id="3.50.30.80">
    <property type="entry name" value="IlvD/EDD C-terminal domain-like"/>
    <property type="match status" value="1"/>
</dbReference>
<evidence type="ECO:0000313" key="7">
    <source>
        <dbReference type="EMBL" id="CAB4837625.1"/>
    </source>
</evidence>
<dbReference type="GO" id="GO:0046872">
    <property type="term" value="F:metal ion binding"/>
    <property type="evidence" value="ECO:0007669"/>
    <property type="project" value="UniProtKB-KW"/>
</dbReference>
<proteinExistence type="inferred from homology"/>
<name>A0A6J7AXN5_9ZZZZ</name>
<evidence type="ECO:0000256" key="1">
    <source>
        <dbReference type="ARBA" id="ARBA00006486"/>
    </source>
</evidence>
<evidence type="ECO:0000256" key="4">
    <source>
        <dbReference type="ARBA" id="ARBA00023014"/>
    </source>
</evidence>
<keyword evidence="2" id="KW-0479">Metal-binding</keyword>
<dbReference type="EMBL" id="CAFAHD010000064">
    <property type="protein sequence ID" value="CAB4837625.1"/>
    <property type="molecule type" value="Genomic_DNA"/>
</dbReference>
<dbReference type="GO" id="GO:0016836">
    <property type="term" value="F:hydro-lyase activity"/>
    <property type="evidence" value="ECO:0007669"/>
    <property type="project" value="UniProtKB-ARBA"/>
</dbReference>
<dbReference type="InterPro" id="IPR056740">
    <property type="entry name" value="ILV_EDD_C"/>
</dbReference>
<reference evidence="7" key="1">
    <citation type="submission" date="2020-05" db="EMBL/GenBank/DDBJ databases">
        <authorList>
            <person name="Chiriac C."/>
            <person name="Salcher M."/>
            <person name="Ghai R."/>
            <person name="Kavagutti S V."/>
        </authorList>
    </citation>
    <scope>NUCLEOTIDE SEQUENCE</scope>
</reference>
<dbReference type="SUPFAM" id="SSF52016">
    <property type="entry name" value="LeuD/IlvD-like"/>
    <property type="match status" value="1"/>
</dbReference>
<keyword evidence="5" id="KW-0456">Lyase</keyword>
<dbReference type="PANTHER" id="PTHR43183">
    <property type="entry name" value="HYPOTHETICAL DIHYDROXYACID DEHYDRATASE (EUROFUNG)-RELATED"/>
    <property type="match status" value="1"/>
</dbReference>
<dbReference type="SUPFAM" id="SSF143975">
    <property type="entry name" value="IlvD/EDD N-terminal domain-like"/>
    <property type="match status" value="1"/>
</dbReference>
<comment type="similarity">
    <text evidence="1">Belongs to the IlvD/Edd family.</text>
</comment>
<evidence type="ECO:0000259" key="6">
    <source>
        <dbReference type="Pfam" id="PF24877"/>
    </source>
</evidence>
<dbReference type="Pfam" id="PF24877">
    <property type="entry name" value="ILV_EDD_C"/>
    <property type="match status" value="1"/>
</dbReference>
<keyword evidence="4" id="KW-0411">Iron-sulfur</keyword>
<keyword evidence="3" id="KW-0408">Iron</keyword>
<sequence length="259" mass="27668">MEEFFDAGGLPVVMKEIESMLHTDQITVSGKTVGENIATAESWNADVITPLSKPFQKAGSGIVVLKGSLAPDGCVLKVSAATPELMVHTGAALVFEEIEDYLIASEDMSLPVTKDTVLVLKHAGPRGFPGFPEVGNMPIPRKLLEQGITDMVRISDARMSGTAYGTVLLHTSPEAAVGGPLALVKTGDMIELNVPNRSINLLVSEEEMAKRKAAWVAPAPKHTRGWSKLYYETVQQAHLGADLDFLNGSSGSGIPRHSH</sequence>
<dbReference type="PANTHER" id="PTHR43183:SF1">
    <property type="entry name" value="HYPOTHETICAL DIHYDROXY-ACID DEHYDRATASE (EUROFUNG)-RELATED"/>
    <property type="match status" value="1"/>
</dbReference>
<dbReference type="AlphaFoldDB" id="A0A6J7AXN5"/>
<dbReference type="InterPro" id="IPR037237">
    <property type="entry name" value="IlvD/EDD_N"/>
</dbReference>
<accession>A0A6J7AXN5</accession>
<protein>
    <submittedName>
        <fullName evidence="7">Unannotated protein</fullName>
    </submittedName>
</protein>
<gene>
    <name evidence="7" type="ORF">UFOPK3227_00647</name>
</gene>
<feature type="domain" description="Dihydroxy-acid/6-phosphogluconate dehydratase C-terminal" evidence="6">
    <location>
        <begin position="46"/>
        <end position="241"/>
    </location>
</feature>
<dbReference type="GO" id="GO:0051536">
    <property type="term" value="F:iron-sulfur cluster binding"/>
    <property type="evidence" value="ECO:0007669"/>
    <property type="project" value="UniProtKB-KW"/>
</dbReference>
<evidence type="ECO:0000256" key="5">
    <source>
        <dbReference type="ARBA" id="ARBA00023239"/>
    </source>
</evidence>
<evidence type="ECO:0000256" key="2">
    <source>
        <dbReference type="ARBA" id="ARBA00022723"/>
    </source>
</evidence>
<organism evidence="7">
    <name type="scientific">freshwater metagenome</name>
    <dbReference type="NCBI Taxonomy" id="449393"/>
    <lineage>
        <taxon>unclassified sequences</taxon>
        <taxon>metagenomes</taxon>
        <taxon>ecological metagenomes</taxon>
    </lineage>
</organism>
<evidence type="ECO:0000256" key="3">
    <source>
        <dbReference type="ARBA" id="ARBA00023004"/>
    </source>
</evidence>
<dbReference type="FunFam" id="3.50.30.80:FF:000001">
    <property type="entry name" value="Dihydroxy-acid dehydratase"/>
    <property type="match status" value="1"/>
</dbReference>
<dbReference type="InterPro" id="IPR042096">
    <property type="entry name" value="Dihydro-acid_dehy_C"/>
</dbReference>
<dbReference type="InterPro" id="IPR052352">
    <property type="entry name" value="Sugar_Degrad_Dehydratases"/>
</dbReference>